<comment type="function">
    <text evidence="9 10">The RecF protein is involved in DNA metabolism; it is required for DNA replication and normal SOS inducibility. RecF binds preferentially to single-stranded, linear DNA. It also seems to bind ATP.</text>
</comment>
<evidence type="ECO:0000256" key="7">
    <source>
        <dbReference type="ARBA" id="ARBA00022840"/>
    </source>
</evidence>
<keyword evidence="8 9" id="KW-0238">DNA-binding</keyword>
<accession>A0ABW9XEE0</accession>
<name>A0ABW9XEE0_9SPHN</name>
<keyword evidence="9 10" id="KW-0227">DNA damage</keyword>
<comment type="similarity">
    <text evidence="2 9 10">Belongs to the RecF family.</text>
</comment>
<dbReference type="EMBL" id="JAAAPO010000003">
    <property type="protein sequence ID" value="NBC36910.1"/>
    <property type="molecule type" value="Genomic_DNA"/>
</dbReference>
<gene>
    <name evidence="9 13" type="primary">recF</name>
    <name evidence="13" type="ORF">GTZ99_10105</name>
</gene>
<dbReference type="NCBIfam" id="TIGR00611">
    <property type="entry name" value="recf"/>
    <property type="match status" value="1"/>
</dbReference>
<keyword evidence="9 10" id="KW-0742">SOS response</keyword>
<evidence type="ECO:0000256" key="10">
    <source>
        <dbReference type="RuleBase" id="RU000578"/>
    </source>
</evidence>
<feature type="binding site" evidence="9">
    <location>
        <begin position="30"/>
        <end position="37"/>
    </location>
    <ligand>
        <name>ATP</name>
        <dbReference type="ChEBI" id="CHEBI:30616"/>
    </ligand>
</feature>
<dbReference type="InterPro" id="IPR018078">
    <property type="entry name" value="DNA-binding_RecF_CS"/>
</dbReference>
<dbReference type="PROSITE" id="PS00617">
    <property type="entry name" value="RECF_1"/>
    <property type="match status" value="1"/>
</dbReference>
<dbReference type="InterPro" id="IPR042174">
    <property type="entry name" value="RecF_2"/>
</dbReference>
<evidence type="ECO:0000256" key="11">
    <source>
        <dbReference type="SAM" id="MobiDB-lite"/>
    </source>
</evidence>
<dbReference type="Gene3D" id="1.20.1050.90">
    <property type="entry name" value="RecF/RecN/SMC, N-terminal domain"/>
    <property type="match status" value="1"/>
</dbReference>
<evidence type="ECO:0000313" key="13">
    <source>
        <dbReference type="EMBL" id="NBC36910.1"/>
    </source>
</evidence>
<dbReference type="RefSeq" id="WP_161718386.1">
    <property type="nucleotide sequence ID" value="NZ_JAAAPO010000003.1"/>
</dbReference>
<evidence type="ECO:0000256" key="6">
    <source>
        <dbReference type="ARBA" id="ARBA00022741"/>
    </source>
</evidence>
<organism evidence="13 14">
    <name type="scientific">Novosphingobium ovatum</name>
    <dbReference type="NCBI Taxonomy" id="1908523"/>
    <lineage>
        <taxon>Bacteria</taxon>
        <taxon>Pseudomonadati</taxon>
        <taxon>Pseudomonadota</taxon>
        <taxon>Alphaproteobacteria</taxon>
        <taxon>Sphingomonadales</taxon>
        <taxon>Sphingomonadaceae</taxon>
        <taxon>Novosphingobium</taxon>
    </lineage>
</organism>
<keyword evidence="6 9" id="KW-0547">Nucleotide-binding</keyword>
<proteinExistence type="inferred from homology"/>
<dbReference type="SUPFAM" id="SSF52540">
    <property type="entry name" value="P-loop containing nucleoside triphosphate hydrolases"/>
    <property type="match status" value="1"/>
</dbReference>
<evidence type="ECO:0000259" key="12">
    <source>
        <dbReference type="Pfam" id="PF02463"/>
    </source>
</evidence>
<evidence type="ECO:0000256" key="1">
    <source>
        <dbReference type="ARBA" id="ARBA00004496"/>
    </source>
</evidence>
<keyword evidence="9 10" id="KW-0234">DNA repair</keyword>
<feature type="region of interest" description="Disordered" evidence="11">
    <location>
        <begin position="238"/>
        <end position="260"/>
    </location>
</feature>
<dbReference type="PROSITE" id="PS00618">
    <property type="entry name" value="RECF_2"/>
    <property type="match status" value="1"/>
</dbReference>
<reference evidence="14" key="1">
    <citation type="submission" date="2020-01" db="EMBL/GenBank/DDBJ databases">
        <title>Sphingomonas sp. strain CSW-10.</title>
        <authorList>
            <person name="Chen W.-M."/>
        </authorList>
    </citation>
    <scope>NUCLEOTIDE SEQUENCE [LARGE SCALE GENOMIC DNA]</scope>
    <source>
        <strain evidence="14">FSY-8</strain>
    </source>
</reference>
<dbReference type="PANTHER" id="PTHR32182">
    <property type="entry name" value="DNA REPLICATION AND REPAIR PROTEIN RECF"/>
    <property type="match status" value="1"/>
</dbReference>
<dbReference type="Proteomes" id="UP000753724">
    <property type="component" value="Unassembled WGS sequence"/>
</dbReference>
<keyword evidence="14" id="KW-1185">Reference proteome</keyword>
<evidence type="ECO:0000256" key="9">
    <source>
        <dbReference type="HAMAP-Rule" id="MF_00365"/>
    </source>
</evidence>
<evidence type="ECO:0000256" key="5">
    <source>
        <dbReference type="ARBA" id="ARBA00022705"/>
    </source>
</evidence>
<comment type="caution">
    <text evidence="13">The sequence shown here is derived from an EMBL/GenBank/DDBJ whole genome shotgun (WGS) entry which is preliminary data.</text>
</comment>
<feature type="domain" description="RecF/RecN/SMC N-terminal" evidence="12">
    <location>
        <begin position="3"/>
        <end position="344"/>
    </location>
</feature>
<evidence type="ECO:0000256" key="8">
    <source>
        <dbReference type="ARBA" id="ARBA00023125"/>
    </source>
</evidence>
<dbReference type="Pfam" id="PF02463">
    <property type="entry name" value="SMC_N"/>
    <property type="match status" value="1"/>
</dbReference>
<keyword evidence="5 9" id="KW-0235">DNA replication</keyword>
<evidence type="ECO:0000256" key="3">
    <source>
        <dbReference type="ARBA" id="ARBA00020170"/>
    </source>
</evidence>
<dbReference type="InterPro" id="IPR001238">
    <property type="entry name" value="DNA-binding_RecF"/>
</dbReference>
<dbReference type="InterPro" id="IPR003395">
    <property type="entry name" value="RecF/RecN/SMC_N"/>
</dbReference>
<protein>
    <recommendedName>
        <fullName evidence="3 9">DNA replication and repair protein RecF</fullName>
    </recommendedName>
</protein>
<sequence>MALDNIRLGWFRNHRATAIEGTRAFNLLIGENGAGKTNVLEAISLFAPGRGMRRAALADIAGHDGDGSFAVSAELASPAGAMRIGTGTAPDRPGRRLVRINGADASAVSLGEWLGLFWLTPAMDRLFTDSPGMRRRFLDRLVLALIPGHARHAARAEQALRERNRLLSLPQMPDGRWLDAIEAQLAEAGAALATARARLLTAMEAHLAGLPPSPFARPTLAYAPGGPTTRDALAQALSDGRARDRAAGRTLTGPHRDDFHTTMAAKNQPAAECSTGEQKAMLIALTLAHAEMTLADEAVADAPPRPRLLLLDEVAAHLDPVRRGALYERLAATNAQVWMTGTEEAPFAEILPHAATWRVADGAVSRIARPTP</sequence>
<dbReference type="InterPro" id="IPR027417">
    <property type="entry name" value="P-loop_NTPase"/>
</dbReference>
<evidence type="ECO:0000313" key="14">
    <source>
        <dbReference type="Proteomes" id="UP000753724"/>
    </source>
</evidence>
<keyword evidence="4 9" id="KW-0963">Cytoplasm</keyword>
<dbReference type="PANTHER" id="PTHR32182:SF0">
    <property type="entry name" value="DNA REPLICATION AND REPAIR PROTEIN RECF"/>
    <property type="match status" value="1"/>
</dbReference>
<evidence type="ECO:0000256" key="2">
    <source>
        <dbReference type="ARBA" id="ARBA00008016"/>
    </source>
</evidence>
<keyword evidence="7 9" id="KW-0067">ATP-binding</keyword>
<comment type="subcellular location">
    <subcellularLocation>
        <location evidence="1 9 10">Cytoplasm</location>
    </subcellularLocation>
</comment>
<dbReference type="HAMAP" id="MF_00365">
    <property type="entry name" value="RecF"/>
    <property type="match status" value="1"/>
</dbReference>
<dbReference type="Gene3D" id="3.40.50.300">
    <property type="entry name" value="P-loop containing nucleotide triphosphate hydrolases"/>
    <property type="match status" value="1"/>
</dbReference>
<evidence type="ECO:0000256" key="4">
    <source>
        <dbReference type="ARBA" id="ARBA00022490"/>
    </source>
</evidence>